<sequence>MTLRMNSKREGAMGNNYRNAQPGGRINKKVRAWVLARHPQCQLAFEGICTGRSTDVDHVIAVSDGGSDHHTNLRGVCHECHLHHSAKHARAKQLRPVNTHRRDLSKPVYLAGGPAFELPEPPGIKIQRERAEQQRREWAERMAQEAAEYGDEGDTTGER</sequence>
<keyword evidence="1" id="KW-0255">Endonuclease</keyword>
<dbReference type="EMBL" id="CP081673">
    <property type="protein sequence ID" value="QZH68320.1"/>
    <property type="molecule type" value="Genomic_DNA"/>
</dbReference>
<evidence type="ECO:0000313" key="2">
    <source>
        <dbReference type="Proteomes" id="UP000825598"/>
    </source>
</evidence>
<proteinExistence type="predicted"/>
<keyword evidence="1" id="KW-0378">Hydrolase</keyword>
<dbReference type="Proteomes" id="UP000825598">
    <property type="component" value="Chromosome"/>
</dbReference>
<accession>A0ACD1FN53</accession>
<keyword evidence="1" id="KW-0540">Nuclease</keyword>
<reference evidence="1" key="1">
    <citation type="submission" date="2021-07" db="EMBL/GenBank/DDBJ databases">
        <title>Complete Genome Sequences of Mycobacterium farcinogenes Isolated from Clinical Specimens from Patients in Thailand.</title>
        <authorList>
            <person name="Sodsai P."/>
        </authorList>
    </citation>
    <scope>NUCLEOTIDE SEQUENCE</scope>
    <source>
        <strain evidence="1">BKK/CU-MFGFA-001</strain>
    </source>
</reference>
<organism evidence="1 2">
    <name type="scientific">Mycolicibacterium farcinogenes</name>
    <name type="common">Mycobacterium farcinogenes</name>
    <dbReference type="NCBI Taxonomy" id="1802"/>
    <lineage>
        <taxon>Bacteria</taxon>
        <taxon>Bacillati</taxon>
        <taxon>Actinomycetota</taxon>
        <taxon>Actinomycetes</taxon>
        <taxon>Mycobacteriales</taxon>
        <taxon>Mycobacteriaceae</taxon>
        <taxon>Mycolicibacterium</taxon>
    </lineage>
</organism>
<protein>
    <submittedName>
        <fullName evidence="1">HNH endonuclease</fullName>
    </submittedName>
</protein>
<gene>
    <name evidence="1" type="ORF">K6L26_12240</name>
</gene>
<evidence type="ECO:0000313" key="1">
    <source>
        <dbReference type="EMBL" id="QZH68320.1"/>
    </source>
</evidence>
<name>A0ACD1FN53_MYCFR</name>
<keyword evidence="2" id="KW-1185">Reference proteome</keyword>